<organism evidence="2 3">
    <name type="scientific">Rhizobium johnstonii (strain DSM 114642 / LMG 32736 / 3841)</name>
    <name type="common">Rhizobium leguminosarum bv. viciae</name>
    <dbReference type="NCBI Taxonomy" id="216596"/>
    <lineage>
        <taxon>Bacteria</taxon>
        <taxon>Pseudomonadati</taxon>
        <taxon>Pseudomonadota</taxon>
        <taxon>Alphaproteobacteria</taxon>
        <taxon>Hyphomicrobiales</taxon>
        <taxon>Rhizobiaceae</taxon>
        <taxon>Rhizobium/Agrobacterium group</taxon>
        <taxon>Rhizobium</taxon>
        <taxon>Rhizobium johnstonii</taxon>
    </lineage>
</organism>
<evidence type="ECO:0000256" key="1">
    <source>
        <dbReference type="SAM" id="MobiDB-lite"/>
    </source>
</evidence>
<gene>
    <name evidence="2" type="ordered locus">pRL70020</name>
</gene>
<evidence type="ECO:0000313" key="2">
    <source>
        <dbReference type="EMBL" id="CAK11545.1"/>
    </source>
</evidence>
<dbReference type="Proteomes" id="UP000006575">
    <property type="component" value="Plasmid pRL7"/>
</dbReference>
<keyword evidence="2" id="KW-0614">Plasmid</keyword>
<evidence type="ECO:0000313" key="3">
    <source>
        <dbReference type="Proteomes" id="UP000006575"/>
    </source>
</evidence>
<dbReference type="KEGG" id="rle:pRL70020"/>
<reference evidence="2 3" key="1">
    <citation type="journal article" date="2006" name="Genome Biol.">
        <title>The genome of Rhizobium leguminosarum has recognizable core and accessory components.</title>
        <authorList>
            <person name="Young J.W."/>
            <person name="Crossman L.C."/>
            <person name="Johnston A.W.B."/>
            <person name="Thomson N.R."/>
            <person name="Ghazoui Z.F."/>
            <person name="Hull K.H."/>
            <person name="Wexler M."/>
            <person name="Curson A.R.J."/>
            <person name="Todd J.D."/>
            <person name="Poole P.S."/>
            <person name="Mauchline T.H."/>
            <person name="East A.K."/>
            <person name="Quail M.A."/>
            <person name="Churcher C."/>
            <person name="Arrowsmith C."/>
            <person name="Cherevach A."/>
            <person name="Chillingworth T."/>
            <person name="Clarke K."/>
            <person name="Cronin A."/>
            <person name="Davis P."/>
            <person name="Fraser A."/>
            <person name="Hance Z."/>
            <person name="Hauser H."/>
            <person name="Jagels K."/>
            <person name="Moule S."/>
            <person name="Mungall K."/>
            <person name="Norbertczak H."/>
            <person name="Rabbinowitsch E."/>
            <person name="Sanders M."/>
            <person name="Simmonds M."/>
            <person name="Whitehead S."/>
            <person name="Parkhill J."/>
        </authorList>
    </citation>
    <scope>NUCLEOTIDE SEQUENCE [LARGE SCALE GENOMIC DNA]</scope>
    <source>
        <strain evidence="3">DSM 114642 / LMG 32736 / 3841</strain>
    </source>
</reference>
<dbReference type="AlphaFoldDB" id="Q1M9Z6"/>
<dbReference type="HOGENOM" id="CLU_149131_0_0_5"/>
<name>Q1M9Z6_RHIJ3</name>
<accession>Q1M9Z6</accession>
<feature type="region of interest" description="Disordered" evidence="1">
    <location>
        <begin position="1"/>
        <end position="29"/>
    </location>
</feature>
<dbReference type="EMBL" id="AM236081">
    <property type="protein sequence ID" value="CAK11545.1"/>
    <property type="molecule type" value="Genomic_DNA"/>
</dbReference>
<keyword evidence="3" id="KW-1185">Reference proteome</keyword>
<sequence>MITASSARASSSSFSISRRSTGSIASRSSRRSSSMCCSRSIVVSLTFVKDDAHGHGCMAGSGIAERDRQRRRVGVPILSECREPERRQNWGHRSSLKPSCPHDTLGRTEQTFPQVWHQRSASGLDARLQIHHADPRRCLKVLGSCGKMGKIVDLDAVRR</sequence>
<geneLocation type="plasmid" evidence="2 3">
    <name>pRL7</name>
</geneLocation>
<proteinExistence type="predicted"/>
<dbReference type="EnsemblBacteria" id="CAK11545">
    <property type="protein sequence ID" value="CAK11545"/>
    <property type="gene ID" value="pRL70020"/>
</dbReference>
<protein>
    <submittedName>
        <fullName evidence="2">Uncharacterized protein</fullName>
    </submittedName>
</protein>